<feature type="signal peptide" evidence="4">
    <location>
        <begin position="1"/>
        <end position="28"/>
    </location>
</feature>
<dbReference type="PROSITE" id="PS51257">
    <property type="entry name" value="PROKAR_LIPOPROTEIN"/>
    <property type="match status" value="1"/>
</dbReference>
<evidence type="ECO:0000256" key="2">
    <source>
        <dbReference type="ARBA" id="ARBA00022448"/>
    </source>
</evidence>
<dbReference type="Gene3D" id="3.40.190.10">
    <property type="entry name" value="Periplasmic binding protein-like II"/>
    <property type="match status" value="2"/>
</dbReference>
<comment type="function">
    <text evidence="4">Involved in the system for phosphate transport across the cytoplasmic membrane.</text>
</comment>
<evidence type="ECO:0000313" key="7">
    <source>
        <dbReference type="Proteomes" id="UP000234626"/>
    </source>
</evidence>
<keyword evidence="4" id="KW-0574">Periplasm</keyword>
<dbReference type="GO" id="GO:0007155">
    <property type="term" value="P:cell adhesion"/>
    <property type="evidence" value="ECO:0007669"/>
    <property type="project" value="UniProtKB-UniRule"/>
</dbReference>
<keyword evidence="4" id="KW-0592">Phosphate transport</keyword>
<name>A0A2N5EQU2_9GAMM</name>
<feature type="chain" id="PRO_5027139393" description="Phosphate-binding protein" evidence="4">
    <location>
        <begin position="29"/>
        <end position="329"/>
    </location>
</feature>
<comment type="caution">
    <text evidence="6">The sequence shown here is derived from an EMBL/GenBank/DDBJ whole genome shotgun (WGS) entry which is preliminary data.</text>
</comment>
<dbReference type="GO" id="GO:0005576">
    <property type="term" value="C:extracellular region"/>
    <property type="evidence" value="ECO:0007669"/>
    <property type="project" value="UniProtKB-SubCell"/>
</dbReference>
<dbReference type="Pfam" id="PF12849">
    <property type="entry name" value="PBP_like_2"/>
    <property type="match status" value="1"/>
</dbReference>
<sequence length="329" mass="34893">MISRHCRQALACLLFLLPVAFSCLPVSAASPASGPAAPPANRMLSGNLSSVGSDTLATLMALWGEGFSRRFPGVNLQIQAAGSSTAPTALAAGAAQLGPMSRPMKNAEIASFRQRYGYSPLAVPVAVDALVVLVNQDNPLTGLTWDQLDAIFSMTQRCGETGQLRRWGDVGLGGSWANRPFARYGRNSASGTYGYFKLRALCGGDFLPQVNELPGSSSVAQAVAGTLNSIGYASIGFHTSGVKALPLAEDGQHFIQPTADNVRNGHYPLTRFLYIYVNKAPGQPLEPLTAAFFSHVLSEAGQRVITRDGYLPLSPEKLREVRALLGLAE</sequence>
<keyword evidence="4" id="KW-0964">Secreted</keyword>
<keyword evidence="7" id="KW-1185">Reference proteome</keyword>
<dbReference type="GO" id="GO:0042597">
    <property type="term" value="C:periplasmic space"/>
    <property type="evidence" value="ECO:0007669"/>
    <property type="project" value="UniProtKB-SubCell"/>
</dbReference>
<evidence type="ECO:0000256" key="3">
    <source>
        <dbReference type="ARBA" id="ARBA00022729"/>
    </source>
</evidence>
<protein>
    <recommendedName>
        <fullName evidence="4">Phosphate-binding protein</fullName>
    </recommendedName>
</protein>
<evidence type="ECO:0000256" key="4">
    <source>
        <dbReference type="RuleBase" id="RU367119"/>
    </source>
</evidence>
<dbReference type="GO" id="GO:0042301">
    <property type="term" value="F:phosphate ion binding"/>
    <property type="evidence" value="ECO:0007669"/>
    <property type="project" value="UniProtKB-UniRule"/>
</dbReference>
<proteinExistence type="inferred from homology"/>
<dbReference type="AlphaFoldDB" id="A0A2N5EQU2"/>
<accession>A0A2N5EQU2</accession>
<comment type="similarity">
    <text evidence="1 4">Belongs to the PstS family.</text>
</comment>
<dbReference type="Proteomes" id="UP000234626">
    <property type="component" value="Unassembled WGS sequence"/>
</dbReference>
<dbReference type="EMBL" id="PJZK01000004">
    <property type="protein sequence ID" value="PLR51945.1"/>
    <property type="molecule type" value="Genomic_DNA"/>
</dbReference>
<comment type="subcellular location">
    <subcellularLocation>
        <location evidence="4">Periplasm</location>
    </subcellularLocation>
    <subcellularLocation>
        <location evidence="4">Secreted</location>
    </subcellularLocation>
</comment>
<dbReference type="CDD" id="cd13566">
    <property type="entry name" value="PBP2_phosphate"/>
    <property type="match status" value="1"/>
</dbReference>
<dbReference type="OrthoDB" id="9765713at2"/>
<evidence type="ECO:0000313" key="6">
    <source>
        <dbReference type="EMBL" id="PLR51945.1"/>
    </source>
</evidence>
<evidence type="ECO:0000259" key="5">
    <source>
        <dbReference type="Pfam" id="PF12849"/>
    </source>
</evidence>
<dbReference type="PANTHER" id="PTHR30570">
    <property type="entry name" value="PERIPLASMIC PHOSPHATE BINDING COMPONENT OF PHOSPHATE ABC TRANSPORTER"/>
    <property type="match status" value="1"/>
</dbReference>
<evidence type="ECO:0000256" key="1">
    <source>
        <dbReference type="ARBA" id="ARBA00008725"/>
    </source>
</evidence>
<organism evidence="6 7">
    <name type="scientific">Chimaeribacter arupi</name>
    <dbReference type="NCBI Taxonomy" id="2060066"/>
    <lineage>
        <taxon>Bacteria</taxon>
        <taxon>Pseudomonadati</taxon>
        <taxon>Pseudomonadota</taxon>
        <taxon>Gammaproteobacteria</taxon>
        <taxon>Enterobacterales</taxon>
        <taxon>Yersiniaceae</taxon>
        <taxon>Chimaeribacter</taxon>
    </lineage>
</organism>
<dbReference type="InterPro" id="IPR024370">
    <property type="entry name" value="PBP_domain"/>
</dbReference>
<dbReference type="InterPro" id="IPR050811">
    <property type="entry name" value="Phosphate_ABC_transporter"/>
</dbReference>
<dbReference type="InterPro" id="IPR011862">
    <property type="entry name" value="Phos-bd"/>
</dbReference>
<keyword evidence="2 4" id="KW-0813">Transport</keyword>
<reference evidence="6 7" key="1">
    <citation type="submission" date="2017-12" db="EMBL/GenBank/DDBJ databases">
        <title>Characterization of six clinical isolates of Enterochimera gen. nov., a novel genus of the Yersiniaciae family and the three species Enterochimera arupensis sp. nov., Enterochimera coloradensis sp. nov, and Enterochimera californica sp. nov.</title>
        <authorList>
            <person name="Rossi A."/>
            <person name="Fisher M."/>
        </authorList>
    </citation>
    <scope>NUCLEOTIDE SEQUENCE [LARGE SCALE GENOMIC DNA]</scope>
    <source>
        <strain evidence="6 7">2016Iso1</strain>
    </source>
</reference>
<dbReference type="GO" id="GO:0006817">
    <property type="term" value="P:phosphate ion transport"/>
    <property type="evidence" value="ECO:0007669"/>
    <property type="project" value="UniProtKB-UniRule"/>
</dbReference>
<dbReference type="NCBIfam" id="TIGR02136">
    <property type="entry name" value="ptsS_2"/>
    <property type="match status" value="1"/>
</dbReference>
<dbReference type="PANTHER" id="PTHR30570:SF6">
    <property type="entry name" value="PHOSPHATE-BINDING PROTEIN PSTS"/>
    <property type="match status" value="1"/>
</dbReference>
<dbReference type="SUPFAM" id="SSF53850">
    <property type="entry name" value="Periplasmic binding protein-like II"/>
    <property type="match status" value="1"/>
</dbReference>
<keyword evidence="3 4" id="KW-0732">Signal</keyword>
<gene>
    <name evidence="6" type="ORF">CYR34_06750</name>
</gene>
<feature type="domain" description="PBP" evidence="5">
    <location>
        <begin position="45"/>
        <end position="299"/>
    </location>
</feature>